<evidence type="ECO:0000313" key="2">
    <source>
        <dbReference type="Proteomes" id="UP000708208"/>
    </source>
</evidence>
<dbReference type="Proteomes" id="UP000708208">
    <property type="component" value="Unassembled WGS sequence"/>
</dbReference>
<sequence>SKKLLRFCNCPGLRERRSEKYPKESGLFGPALLFRLTLHPN</sequence>
<comment type="caution">
    <text evidence="1">The sequence shown here is derived from an EMBL/GenBank/DDBJ whole genome shotgun (WGS) entry which is preliminary data.</text>
</comment>
<keyword evidence="2" id="KW-1185">Reference proteome</keyword>
<reference evidence="1" key="1">
    <citation type="submission" date="2021-06" db="EMBL/GenBank/DDBJ databases">
        <authorList>
            <person name="Hodson N. C."/>
            <person name="Mongue J. A."/>
            <person name="Jaron S. K."/>
        </authorList>
    </citation>
    <scope>NUCLEOTIDE SEQUENCE</scope>
</reference>
<feature type="non-terminal residue" evidence="1">
    <location>
        <position position="1"/>
    </location>
</feature>
<dbReference type="AlphaFoldDB" id="A0A8J2JU20"/>
<gene>
    <name evidence="1" type="ORF">AFUS01_LOCUS4111</name>
</gene>
<dbReference type="EMBL" id="CAJVCH010025522">
    <property type="protein sequence ID" value="CAG7698756.1"/>
    <property type="molecule type" value="Genomic_DNA"/>
</dbReference>
<name>A0A8J2JU20_9HEXA</name>
<organism evidence="1 2">
    <name type="scientific">Allacma fusca</name>
    <dbReference type="NCBI Taxonomy" id="39272"/>
    <lineage>
        <taxon>Eukaryota</taxon>
        <taxon>Metazoa</taxon>
        <taxon>Ecdysozoa</taxon>
        <taxon>Arthropoda</taxon>
        <taxon>Hexapoda</taxon>
        <taxon>Collembola</taxon>
        <taxon>Symphypleona</taxon>
        <taxon>Sminthuridae</taxon>
        <taxon>Allacma</taxon>
    </lineage>
</organism>
<evidence type="ECO:0000313" key="1">
    <source>
        <dbReference type="EMBL" id="CAG7698756.1"/>
    </source>
</evidence>
<accession>A0A8J2JU20</accession>
<proteinExistence type="predicted"/>
<protein>
    <submittedName>
        <fullName evidence="1">Uncharacterized protein</fullName>
    </submittedName>
</protein>